<keyword evidence="8" id="KW-1185">Reference proteome</keyword>
<dbReference type="EMBL" id="SEUJ01000075">
    <property type="protein sequence ID" value="KAA1152266.1"/>
    <property type="molecule type" value="Genomic_DNA"/>
</dbReference>
<evidence type="ECO:0000256" key="1">
    <source>
        <dbReference type="ARBA" id="ARBA00022679"/>
    </source>
</evidence>
<protein>
    <submittedName>
        <fullName evidence="5">Glycerol-3-phosphate cytidylyltransferase</fullName>
    </submittedName>
</protein>
<dbReference type="Gene3D" id="3.40.50.620">
    <property type="entry name" value="HUPs"/>
    <property type="match status" value="1"/>
</dbReference>
<dbReference type="SUPFAM" id="SSF52374">
    <property type="entry name" value="Nucleotidylyl transferase"/>
    <property type="match status" value="1"/>
</dbReference>
<evidence type="ECO:0000313" key="8">
    <source>
        <dbReference type="Proteomes" id="UP000322915"/>
    </source>
</evidence>
<dbReference type="GO" id="GO:0016779">
    <property type="term" value="F:nucleotidyltransferase activity"/>
    <property type="evidence" value="ECO:0007669"/>
    <property type="project" value="UniProtKB-KW"/>
</dbReference>
<dbReference type="Proteomes" id="UP000027154">
    <property type="component" value="Unassembled WGS sequence"/>
</dbReference>
<dbReference type="Pfam" id="PF01467">
    <property type="entry name" value="CTP_transf_like"/>
    <property type="match status" value="1"/>
</dbReference>
<evidence type="ECO:0000313" key="4">
    <source>
        <dbReference type="EMBL" id="KAA1152266.1"/>
    </source>
</evidence>
<dbReference type="OrthoDB" id="9802794at2"/>
<dbReference type="EMBL" id="JJNZ01000072">
    <property type="protein sequence ID" value="KDC49128.1"/>
    <property type="molecule type" value="Genomic_DNA"/>
</dbReference>
<name>A0A063KGE2_9GAMM</name>
<evidence type="ECO:0000313" key="9">
    <source>
        <dbReference type="Proteomes" id="UP000324162"/>
    </source>
</evidence>
<dbReference type="InterPro" id="IPR014729">
    <property type="entry name" value="Rossmann-like_a/b/a_fold"/>
</dbReference>
<comment type="caution">
    <text evidence="5">The sequence shown here is derived from an EMBL/GenBank/DDBJ whole genome shotgun (WGS) entry which is preliminary data.</text>
</comment>
<dbReference type="PANTHER" id="PTHR43793">
    <property type="entry name" value="FAD SYNTHASE"/>
    <property type="match status" value="1"/>
</dbReference>
<organism evidence="5 9">
    <name type="scientific">Pseudoalteromonas fuliginea</name>
    <dbReference type="NCBI Taxonomy" id="1872678"/>
    <lineage>
        <taxon>Bacteria</taxon>
        <taxon>Pseudomonadati</taxon>
        <taxon>Pseudomonadota</taxon>
        <taxon>Gammaproteobacteria</taxon>
        <taxon>Alteromonadales</taxon>
        <taxon>Pseudoalteromonadaceae</taxon>
        <taxon>Pseudoalteromonas</taxon>
    </lineage>
</organism>
<dbReference type="InterPro" id="IPR004821">
    <property type="entry name" value="Cyt_trans-like"/>
</dbReference>
<dbReference type="RefSeq" id="WP_007376780.1">
    <property type="nucleotide sequence ID" value="NZ_JBBMQV010000058.1"/>
</dbReference>
<gene>
    <name evidence="6" type="ORF">DC53_18185</name>
    <name evidence="5" type="ORF">EU508_11220</name>
    <name evidence="4" type="ORF">EU509_15865</name>
</gene>
<accession>A0A063KGE2</accession>
<evidence type="ECO:0000259" key="3">
    <source>
        <dbReference type="Pfam" id="PF01467"/>
    </source>
</evidence>
<dbReference type="NCBIfam" id="TIGR00125">
    <property type="entry name" value="cyt_tran_rel"/>
    <property type="match status" value="1"/>
</dbReference>
<keyword evidence="2 5" id="KW-0548">Nucleotidyltransferase</keyword>
<proteinExistence type="predicted"/>
<dbReference type="InterPro" id="IPR050385">
    <property type="entry name" value="Archaeal_FAD_synthase"/>
</dbReference>
<feature type="domain" description="Cytidyltransferase-like" evidence="3">
    <location>
        <begin position="6"/>
        <end position="132"/>
    </location>
</feature>
<dbReference type="Proteomes" id="UP000324162">
    <property type="component" value="Unassembled WGS sequence"/>
</dbReference>
<dbReference type="Proteomes" id="UP000322915">
    <property type="component" value="Unassembled WGS sequence"/>
</dbReference>
<dbReference type="EMBL" id="SEUK01000050">
    <property type="protein sequence ID" value="KAA1159698.1"/>
    <property type="molecule type" value="Genomic_DNA"/>
</dbReference>
<evidence type="ECO:0000313" key="7">
    <source>
        <dbReference type="Proteomes" id="UP000027154"/>
    </source>
</evidence>
<evidence type="ECO:0000256" key="2">
    <source>
        <dbReference type="ARBA" id="ARBA00022695"/>
    </source>
</evidence>
<dbReference type="AlphaFoldDB" id="A0A063KGE2"/>
<reference evidence="8 9" key="2">
    <citation type="submission" date="2019-01" db="EMBL/GenBank/DDBJ databases">
        <title>Genome sequences of marine Pseudoalteromonas species.</title>
        <authorList>
            <person name="Boraston A.B."/>
            <person name="Hehemann J.-H."/>
            <person name="Vickers C.J."/>
            <person name="Salama-Alber O."/>
            <person name="Abe K."/>
            <person name="Hettle A.J."/>
        </authorList>
    </citation>
    <scope>NUCLEOTIDE SEQUENCE [LARGE SCALE GENOMIC DNA]</scope>
    <source>
        <strain evidence="5 9">PS42</strain>
        <strain evidence="4 8">PS47</strain>
    </source>
</reference>
<sequence>MKKIGYTTGVFDLFHIGHLNILKRAKLECDYLIVGITTDELSQSAKNKKPVIPFQERMEIVEAIKFVDEVVPQVNYDKEEAWNNLKFDKMFVGDDWKGTEKWQKIEADFAKFNVEICYFSYTSHTSSTMLRNVLDKINNTK</sequence>
<keyword evidence="1" id="KW-0808">Transferase</keyword>
<reference evidence="6 7" key="1">
    <citation type="submission" date="2014-04" db="EMBL/GenBank/DDBJ databases">
        <title>Pseudoalteromonas galatheae sp. nov., isolated from a deep-sea polychaete near Canal Concepcion, Chile.</title>
        <authorList>
            <person name="Machado H.R."/>
            <person name="Gram L."/>
            <person name="Vynne N.G."/>
        </authorList>
    </citation>
    <scope>NUCLEOTIDE SEQUENCE [LARGE SCALE GENOMIC DNA]</scope>
    <source>
        <strain evidence="6 7">KMM216</strain>
    </source>
</reference>
<dbReference type="PANTHER" id="PTHR43793:SF1">
    <property type="entry name" value="FAD SYNTHASE"/>
    <property type="match status" value="1"/>
</dbReference>
<evidence type="ECO:0000313" key="6">
    <source>
        <dbReference type="EMBL" id="KDC49128.1"/>
    </source>
</evidence>
<evidence type="ECO:0000313" key="5">
    <source>
        <dbReference type="EMBL" id="KAA1159698.1"/>
    </source>
</evidence>